<dbReference type="PANTHER" id="PTHR21567">
    <property type="entry name" value="CLASP"/>
    <property type="match status" value="1"/>
</dbReference>
<protein>
    <submittedName>
        <fullName evidence="3">TOG domain-containing protein</fullName>
    </submittedName>
</protein>
<feature type="region of interest" description="Disordered" evidence="1">
    <location>
        <begin position="668"/>
        <end position="722"/>
    </location>
</feature>
<reference evidence="3 4" key="1">
    <citation type="submission" date="2019-10" db="EMBL/GenBank/DDBJ databases">
        <title>Assembly and Annotation for the nematode Trichostrongylus colubriformis.</title>
        <authorList>
            <person name="Martin J."/>
        </authorList>
    </citation>
    <scope>NUCLEOTIDE SEQUENCE [LARGE SCALE GENOMIC DNA]</scope>
    <source>
        <strain evidence="3">G859</strain>
        <tissue evidence="3">Whole worm</tissue>
    </source>
</reference>
<evidence type="ECO:0000256" key="1">
    <source>
        <dbReference type="SAM" id="MobiDB-lite"/>
    </source>
</evidence>
<evidence type="ECO:0000313" key="3">
    <source>
        <dbReference type="EMBL" id="KAK5981073.1"/>
    </source>
</evidence>
<organism evidence="3 4">
    <name type="scientific">Trichostrongylus colubriformis</name>
    <name type="common">Black scour worm</name>
    <dbReference type="NCBI Taxonomy" id="6319"/>
    <lineage>
        <taxon>Eukaryota</taxon>
        <taxon>Metazoa</taxon>
        <taxon>Ecdysozoa</taxon>
        <taxon>Nematoda</taxon>
        <taxon>Chromadorea</taxon>
        <taxon>Rhabditida</taxon>
        <taxon>Rhabditina</taxon>
        <taxon>Rhabditomorpha</taxon>
        <taxon>Strongyloidea</taxon>
        <taxon>Trichostrongylidae</taxon>
        <taxon>Trichostrongylus</taxon>
    </lineage>
</organism>
<sequence length="1282" mass="141908">MDSLLDPMRLRPDRLPSPAFMPRDDDYAELLRSNDFDVRLQTLNRLAALSRRDPDWFSHCARKGELFKNIDRILSDDRWEVQHQCIKFLYEAMPTFGSNLEYCVCYLMPNLLPKLGNSKITVRKISIQAIQAFLRLQPEALGSMLKTLSNFLLTSTERTTKTDVIREFPAMFLPELLNSDWSNLLDTLTKLMGTSDGETAESAAITAKKLEVYLGKATFERLLLSLPSAQQKDYARFSKNIVVAPADAVTMPFQVVSRNNFKLVSGERRFRFGIVPSVIAAMVIDNTDAVTRIAGLEKWKQLIENITNEEISRLVPHLHSYLMSLGNVLTELNFKVIVLALDVVRLTVNRLKSHIDAHLQQVVSLLAQHFGNQKAVIKQLIMMTCMDLFQNINPKAVVGALCVYLENRNSRVREEVVNILTSALMTTSSSKINFTAVLNVLIPLLIDPKRRVRLAAFEQLSVVGYLMNGKVDILLRSVREAETRHAAKGLSNAVMARLRRQTLPRIRYDGLIEYSTPPVNDCSFGVSESQLSEEENLDLNWILHGGESMPNRPISPMSIAGITKAFIATKSQKAALPWINEKDDATCAMTMDRMKSDDQIVRRQDANAILNPNLSTSSWHTPKRNNSLISEDRSVSAAISRIAQRNAEAAPVPNGEATAETVNRKELNNNHLPIRNHISSSPPTLAKAKSEGNLVEERENNPPANYDDVPIKPAKGGQYFDGDLTELSNGTVGYGSLAKKSTSHHSLPVTTTHASLKHVKSTPVRKQQSTVKVLPSAQSKSPSKVAQTIPARSAQNLGSKTVANALKKIESEDWNHKVEGINMISDLSATNPKEVSDHMHEVVLAILNECKNLRSSVSRVALACAGTLTQNMRGKMDMELDKLCMILINKAGDVSNAFIREDASEALTKVVNYASAGKALQAIITAGSKSKNNTIRASCASFVVSLVSRLGTATVLSSPDQLAKLVTQLLAFSRDPNPVVRMHGKQTIVNLSQDPNFDRQMKKAISDSEYRAVKAILDEIDKKGLDSLDNTCASLGSSLSRSGSMRKAVQRKLPDNVQLDLDEIRADLTAAGWERRLGGLKRFEEMSTSATRIVASDTKLIEAFIGRLNDINSKVSLEGLDTYLVTLPSLNRSYSTEAHLKAVLNQLVLALMSHLSSKSDDHRKSAQKCLSETIKRVDPASLSPAIAAATRKANIKQKPFMLNIFSRLNIMLYPSKPKQVEVVALPILWECLRAGLADSDMKKAVTEFAKGLVGLMGERALLDQASMELDPTRRKLLESLIR</sequence>
<dbReference type="GO" id="GO:0000226">
    <property type="term" value="P:microtubule cytoskeleton organization"/>
    <property type="evidence" value="ECO:0007669"/>
    <property type="project" value="TreeGrafter"/>
</dbReference>
<feature type="domain" description="TOG" evidence="2">
    <location>
        <begin position="262"/>
        <end position="492"/>
    </location>
</feature>
<gene>
    <name evidence="3" type="ORF">GCK32_001774</name>
</gene>
<evidence type="ECO:0000259" key="2">
    <source>
        <dbReference type="SMART" id="SM01349"/>
    </source>
</evidence>
<dbReference type="Proteomes" id="UP001331761">
    <property type="component" value="Unassembled WGS sequence"/>
</dbReference>
<name>A0AAN8G552_TRICO</name>
<feature type="region of interest" description="Disordered" evidence="1">
    <location>
        <begin position="738"/>
        <end position="788"/>
    </location>
</feature>
<dbReference type="Gene3D" id="1.25.10.10">
    <property type="entry name" value="Leucine-rich Repeat Variant"/>
    <property type="match status" value="4"/>
</dbReference>
<accession>A0AAN8G552</accession>
<dbReference type="PANTHER" id="PTHR21567:SF87">
    <property type="entry name" value="CRESCERIN-LIKE PROTEIN CHE-12"/>
    <property type="match status" value="1"/>
</dbReference>
<dbReference type="GO" id="GO:0008017">
    <property type="term" value="F:microtubule binding"/>
    <property type="evidence" value="ECO:0007669"/>
    <property type="project" value="TreeGrafter"/>
</dbReference>
<dbReference type="GO" id="GO:0005929">
    <property type="term" value="C:cilium"/>
    <property type="evidence" value="ECO:0007669"/>
    <property type="project" value="TreeGrafter"/>
</dbReference>
<dbReference type="SUPFAM" id="SSF48371">
    <property type="entry name" value="ARM repeat"/>
    <property type="match status" value="2"/>
</dbReference>
<feature type="domain" description="TOG" evidence="2">
    <location>
        <begin position="790"/>
        <end position="1026"/>
    </location>
</feature>
<proteinExistence type="predicted"/>
<feature type="compositionally biased region" description="Polar residues" evidence="1">
    <location>
        <begin position="764"/>
        <end position="786"/>
    </location>
</feature>
<dbReference type="EMBL" id="WIXE01006694">
    <property type="protein sequence ID" value="KAK5981073.1"/>
    <property type="molecule type" value="Genomic_DNA"/>
</dbReference>
<dbReference type="InterPro" id="IPR016024">
    <property type="entry name" value="ARM-type_fold"/>
</dbReference>
<evidence type="ECO:0000313" key="4">
    <source>
        <dbReference type="Proteomes" id="UP001331761"/>
    </source>
</evidence>
<dbReference type="GO" id="GO:0005881">
    <property type="term" value="C:cytoplasmic microtubule"/>
    <property type="evidence" value="ECO:0007669"/>
    <property type="project" value="TreeGrafter"/>
</dbReference>
<dbReference type="Pfam" id="PF12348">
    <property type="entry name" value="CLASP_N"/>
    <property type="match status" value="1"/>
</dbReference>
<dbReference type="InterPro" id="IPR024395">
    <property type="entry name" value="CLASP_N_dom"/>
</dbReference>
<dbReference type="InterPro" id="IPR011989">
    <property type="entry name" value="ARM-like"/>
</dbReference>
<comment type="caution">
    <text evidence="3">The sequence shown here is derived from an EMBL/GenBank/DDBJ whole genome shotgun (WGS) entry which is preliminary data.</text>
</comment>
<dbReference type="InterPro" id="IPR034085">
    <property type="entry name" value="TOG"/>
</dbReference>
<keyword evidence="4" id="KW-1185">Reference proteome</keyword>
<dbReference type="SMART" id="SM01349">
    <property type="entry name" value="TOG"/>
    <property type="match status" value="2"/>
</dbReference>
<feature type="compositionally biased region" description="Polar residues" evidence="1">
    <location>
        <begin position="744"/>
        <end position="754"/>
    </location>
</feature>